<reference evidence="2 3" key="1">
    <citation type="submission" date="2020-06" db="EMBL/GenBank/DDBJ databases">
        <title>Oricola thermophila sp. nov. isolated from a tidal sediments.</title>
        <authorList>
            <person name="Kwon K.K."/>
            <person name="Yang S.-H."/>
            <person name="Park M.-J."/>
        </authorList>
    </citation>
    <scope>NUCLEOTIDE SEQUENCE [LARGE SCALE GENOMIC DNA]</scope>
    <source>
        <strain evidence="2 3">MEBiC13590</strain>
    </source>
</reference>
<feature type="compositionally biased region" description="Low complexity" evidence="1">
    <location>
        <begin position="16"/>
        <end position="25"/>
    </location>
</feature>
<name>A0A6N1VMQ6_9HYPH</name>
<sequence>MHALQSRTSAAEVAHPPAGISSPPAGGVVDRMAEFMREHIAAAGSVTFDDLAGAGFTAAEIIEHAYTAAYHAELRMNRRDDGLDRIDGIIVKVRSANPDAMPLTAGATDSPTMRSEWRAYCRAVAAYRVDPWSFQLRRVEERLDQFLRRLPLLKSERQKAARAAVNELAKGKAAR</sequence>
<evidence type="ECO:0000313" key="2">
    <source>
        <dbReference type="EMBL" id="QKV20267.1"/>
    </source>
</evidence>
<protein>
    <submittedName>
        <fullName evidence="2">Uncharacterized protein</fullName>
    </submittedName>
</protein>
<feature type="region of interest" description="Disordered" evidence="1">
    <location>
        <begin position="1"/>
        <end position="25"/>
    </location>
</feature>
<evidence type="ECO:0000256" key="1">
    <source>
        <dbReference type="SAM" id="MobiDB-lite"/>
    </source>
</evidence>
<accession>A0A6N1VMQ6</accession>
<gene>
    <name evidence="2" type="ORF">HTY61_18310</name>
</gene>
<dbReference type="AlphaFoldDB" id="A0A6N1VMQ6"/>
<evidence type="ECO:0000313" key="3">
    <source>
        <dbReference type="Proteomes" id="UP000509367"/>
    </source>
</evidence>
<keyword evidence="3" id="KW-1185">Reference proteome</keyword>
<proteinExistence type="predicted"/>
<dbReference type="KEGG" id="orm:HTY61_18310"/>
<dbReference type="RefSeq" id="WP_175278158.1">
    <property type="nucleotide sequence ID" value="NZ_CP054836.1"/>
</dbReference>
<organism evidence="2 3">
    <name type="scientific">Oricola thermophila</name>
    <dbReference type="NCBI Taxonomy" id="2742145"/>
    <lineage>
        <taxon>Bacteria</taxon>
        <taxon>Pseudomonadati</taxon>
        <taxon>Pseudomonadota</taxon>
        <taxon>Alphaproteobacteria</taxon>
        <taxon>Hyphomicrobiales</taxon>
        <taxon>Ahrensiaceae</taxon>
        <taxon>Oricola</taxon>
    </lineage>
</organism>
<dbReference type="Proteomes" id="UP000509367">
    <property type="component" value="Chromosome"/>
</dbReference>
<dbReference type="EMBL" id="CP054836">
    <property type="protein sequence ID" value="QKV20267.1"/>
    <property type="molecule type" value="Genomic_DNA"/>
</dbReference>